<feature type="compositionally biased region" description="Basic and acidic residues" evidence="9">
    <location>
        <begin position="277"/>
        <end position="294"/>
    </location>
</feature>
<dbReference type="GO" id="GO:0005737">
    <property type="term" value="C:cytoplasm"/>
    <property type="evidence" value="ECO:0007669"/>
    <property type="project" value="TreeGrafter"/>
</dbReference>
<evidence type="ECO:0000259" key="10">
    <source>
        <dbReference type="SMART" id="SM00156"/>
    </source>
</evidence>
<comment type="catalytic activity">
    <reaction evidence="7">
        <text>O-phospho-L-seryl-[protein] + H2O = L-seryl-[protein] + phosphate</text>
        <dbReference type="Rhea" id="RHEA:20629"/>
        <dbReference type="Rhea" id="RHEA-COMP:9863"/>
        <dbReference type="Rhea" id="RHEA-COMP:11604"/>
        <dbReference type="ChEBI" id="CHEBI:15377"/>
        <dbReference type="ChEBI" id="CHEBI:29999"/>
        <dbReference type="ChEBI" id="CHEBI:43474"/>
        <dbReference type="ChEBI" id="CHEBI:83421"/>
        <dbReference type="EC" id="3.1.3.16"/>
    </reaction>
</comment>
<proteinExistence type="predicted"/>
<evidence type="ECO:0000256" key="5">
    <source>
        <dbReference type="ARBA" id="ARBA00022912"/>
    </source>
</evidence>
<dbReference type="Proteomes" id="UP000887577">
    <property type="component" value="Unplaced"/>
</dbReference>
<dbReference type="PRINTS" id="PR00114">
    <property type="entry name" value="STPHPHTASE"/>
</dbReference>
<keyword evidence="5" id="KW-0904">Protein phosphatase</keyword>
<dbReference type="PANTHER" id="PTHR11668:SF300">
    <property type="entry name" value="SERINE_THREONINE-PROTEIN PHOSPHATASE"/>
    <property type="match status" value="1"/>
</dbReference>
<feature type="compositionally biased region" description="Basic and acidic residues" evidence="9">
    <location>
        <begin position="350"/>
        <end position="362"/>
    </location>
</feature>
<dbReference type="EC" id="3.1.3.16" evidence="2"/>
<accession>A0A914Z0Z2</accession>
<dbReference type="GO" id="GO:0004722">
    <property type="term" value="F:protein serine/threonine phosphatase activity"/>
    <property type="evidence" value="ECO:0007669"/>
    <property type="project" value="UniProtKB-EC"/>
</dbReference>
<comment type="catalytic activity">
    <reaction evidence="8">
        <text>O-phospho-L-threonyl-[protein] + H2O = L-threonyl-[protein] + phosphate</text>
        <dbReference type="Rhea" id="RHEA:47004"/>
        <dbReference type="Rhea" id="RHEA-COMP:11060"/>
        <dbReference type="Rhea" id="RHEA-COMP:11605"/>
        <dbReference type="ChEBI" id="CHEBI:15377"/>
        <dbReference type="ChEBI" id="CHEBI:30013"/>
        <dbReference type="ChEBI" id="CHEBI:43474"/>
        <dbReference type="ChEBI" id="CHEBI:61977"/>
        <dbReference type="EC" id="3.1.3.16"/>
    </reaction>
</comment>
<dbReference type="SUPFAM" id="SSF56300">
    <property type="entry name" value="Metallo-dependent phosphatases"/>
    <property type="match status" value="1"/>
</dbReference>
<keyword evidence="4" id="KW-0378">Hydrolase</keyword>
<protein>
    <recommendedName>
        <fullName evidence="2">protein-serine/threonine phosphatase</fullName>
        <ecNumber evidence="2">3.1.3.16</ecNumber>
    </recommendedName>
</protein>
<dbReference type="SMART" id="SM00156">
    <property type="entry name" value="PP2Ac"/>
    <property type="match status" value="1"/>
</dbReference>
<dbReference type="InterPro" id="IPR050341">
    <property type="entry name" value="PP1_catalytic_subunit"/>
</dbReference>
<keyword evidence="6" id="KW-0464">Manganese</keyword>
<name>A0A914Z0Z2_9BILA</name>
<dbReference type="InterPro" id="IPR029052">
    <property type="entry name" value="Metallo-depent_PP-like"/>
</dbReference>
<evidence type="ECO:0000256" key="2">
    <source>
        <dbReference type="ARBA" id="ARBA00013081"/>
    </source>
</evidence>
<dbReference type="Gene3D" id="3.60.21.10">
    <property type="match status" value="1"/>
</dbReference>
<dbReference type="Pfam" id="PF00149">
    <property type="entry name" value="Metallophos"/>
    <property type="match status" value="1"/>
</dbReference>
<dbReference type="GO" id="GO:0046872">
    <property type="term" value="F:metal ion binding"/>
    <property type="evidence" value="ECO:0007669"/>
    <property type="project" value="UniProtKB-KW"/>
</dbReference>
<evidence type="ECO:0000256" key="9">
    <source>
        <dbReference type="SAM" id="MobiDB-lite"/>
    </source>
</evidence>
<dbReference type="WBParaSite" id="PSU_v2.g5797.t1">
    <property type="protein sequence ID" value="PSU_v2.g5797.t1"/>
    <property type="gene ID" value="PSU_v2.g5797"/>
</dbReference>
<dbReference type="PANTHER" id="PTHR11668">
    <property type="entry name" value="SERINE/THREONINE PROTEIN PHOSPHATASE"/>
    <property type="match status" value="1"/>
</dbReference>
<organism evidence="11 12">
    <name type="scientific">Panagrolaimus superbus</name>
    <dbReference type="NCBI Taxonomy" id="310955"/>
    <lineage>
        <taxon>Eukaryota</taxon>
        <taxon>Metazoa</taxon>
        <taxon>Ecdysozoa</taxon>
        <taxon>Nematoda</taxon>
        <taxon>Chromadorea</taxon>
        <taxon>Rhabditida</taxon>
        <taxon>Tylenchina</taxon>
        <taxon>Panagrolaimomorpha</taxon>
        <taxon>Panagrolaimoidea</taxon>
        <taxon>Panagrolaimidae</taxon>
        <taxon>Panagrolaimus</taxon>
    </lineage>
</organism>
<comment type="cofactor">
    <cofactor evidence="1">
        <name>Mn(2+)</name>
        <dbReference type="ChEBI" id="CHEBI:29035"/>
    </cofactor>
</comment>
<feature type="compositionally biased region" description="Polar residues" evidence="9">
    <location>
        <begin position="229"/>
        <end position="249"/>
    </location>
</feature>
<evidence type="ECO:0000256" key="6">
    <source>
        <dbReference type="ARBA" id="ARBA00023211"/>
    </source>
</evidence>
<evidence type="ECO:0000313" key="11">
    <source>
        <dbReference type="Proteomes" id="UP000887577"/>
    </source>
</evidence>
<feature type="compositionally biased region" description="Basic and acidic residues" evidence="9">
    <location>
        <begin position="208"/>
        <end position="223"/>
    </location>
</feature>
<dbReference type="GO" id="GO:0005634">
    <property type="term" value="C:nucleus"/>
    <property type="evidence" value="ECO:0007669"/>
    <property type="project" value="TreeGrafter"/>
</dbReference>
<sequence>MFNEIRRPCEVPTFGVLCDLLWADPTNENVQFAPSARGISSTFGEEYVIQFCKDLNLDMIVRAHQVVMDGYEFFASRRMVTIFSAPHYCKEFGNSGAVLVVSKDLECRINVRKPKGIIFEEPGNNEEDGSPADTGTTTPPPTTALKIEAQPSQIQDQKLKEKPKTPPSSPLPKASTPKKEKITKAAVSPKIITTEKSPSISPATTPKKSLDDSHHNQEDDSGKNRKKSTFISSTRTAVKIIPTSSTGSSEKICKKNTAASDPTHSYIGGGIKKKKKKEENKSDENAEKPPDSSSKKIKSAKTGFEQKLMSSNGSFKARKKSIQNKSGDQSEKHSDNLNDSQKKIKKHKVEKQSKDPEKKTAAEHLTAIQNRSQTPGSSNCGSDKTKK</sequence>
<evidence type="ECO:0000256" key="1">
    <source>
        <dbReference type="ARBA" id="ARBA00001936"/>
    </source>
</evidence>
<dbReference type="InterPro" id="IPR006186">
    <property type="entry name" value="Ser/Thr-sp_prot-phosphatase"/>
</dbReference>
<evidence type="ECO:0000313" key="12">
    <source>
        <dbReference type="WBParaSite" id="PSU_v2.g5797.t1"/>
    </source>
</evidence>
<keyword evidence="3" id="KW-0479">Metal-binding</keyword>
<keyword evidence="11" id="KW-1185">Reference proteome</keyword>
<evidence type="ECO:0000256" key="7">
    <source>
        <dbReference type="ARBA" id="ARBA00047761"/>
    </source>
</evidence>
<feature type="compositionally biased region" description="Basic and acidic residues" evidence="9">
    <location>
        <begin position="328"/>
        <end position="342"/>
    </location>
</feature>
<feature type="domain" description="Serine/threonine specific protein phosphatases" evidence="10">
    <location>
        <begin position="1"/>
        <end position="116"/>
    </location>
</feature>
<dbReference type="AlphaFoldDB" id="A0A914Z0Z2"/>
<evidence type="ECO:0000256" key="3">
    <source>
        <dbReference type="ARBA" id="ARBA00022723"/>
    </source>
</evidence>
<feature type="compositionally biased region" description="Polar residues" evidence="9">
    <location>
        <begin position="194"/>
        <end position="207"/>
    </location>
</feature>
<feature type="region of interest" description="Disordered" evidence="9">
    <location>
        <begin position="118"/>
        <end position="387"/>
    </location>
</feature>
<evidence type="ECO:0000256" key="8">
    <source>
        <dbReference type="ARBA" id="ARBA00048336"/>
    </source>
</evidence>
<feature type="compositionally biased region" description="Polar residues" evidence="9">
    <location>
        <begin position="367"/>
        <end position="387"/>
    </location>
</feature>
<evidence type="ECO:0000256" key="4">
    <source>
        <dbReference type="ARBA" id="ARBA00022801"/>
    </source>
</evidence>
<reference evidence="12" key="1">
    <citation type="submission" date="2022-11" db="UniProtKB">
        <authorList>
            <consortium name="WormBaseParasite"/>
        </authorList>
    </citation>
    <scope>IDENTIFICATION</scope>
</reference>
<dbReference type="InterPro" id="IPR004843">
    <property type="entry name" value="Calcineurin-like_PHP"/>
</dbReference>